<feature type="compositionally biased region" description="Pro residues" evidence="4">
    <location>
        <begin position="69"/>
        <end position="84"/>
    </location>
</feature>
<evidence type="ECO:0000256" key="1">
    <source>
        <dbReference type="ARBA" id="ARBA00022987"/>
    </source>
</evidence>
<evidence type="ECO:0000256" key="4">
    <source>
        <dbReference type="SAM" id="MobiDB-lite"/>
    </source>
</evidence>
<feature type="region of interest" description="Disordered" evidence="4">
    <location>
        <begin position="61"/>
        <end position="88"/>
    </location>
</feature>
<evidence type="ECO:0000313" key="6">
    <source>
        <dbReference type="Proteomes" id="UP001596025"/>
    </source>
</evidence>
<name>A0ABV9LLF0_9ACTN</name>
<comment type="subcellular location">
    <subcellularLocation>
        <location evidence="2">Gas vesicle</location>
    </subcellularLocation>
</comment>
<dbReference type="Proteomes" id="UP001596025">
    <property type="component" value="Unassembled WGS sequence"/>
</dbReference>
<evidence type="ECO:0000256" key="2">
    <source>
        <dbReference type="ARBA" id="ARBA00035108"/>
    </source>
</evidence>
<organism evidence="5 6">
    <name type="scientific">Geodermatophilus arenarius</name>
    <dbReference type="NCBI Taxonomy" id="1137990"/>
    <lineage>
        <taxon>Bacteria</taxon>
        <taxon>Bacillati</taxon>
        <taxon>Actinomycetota</taxon>
        <taxon>Actinomycetes</taxon>
        <taxon>Geodermatophilales</taxon>
        <taxon>Geodermatophilaceae</taxon>
        <taxon>Geodermatophilus</taxon>
    </lineage>
</organism>
<evidence type="ECO:0000256" key="3">
    <source>
        <dbReference type="ARBA" id="ARBA00035643"/>
    </source>
</evidence>
<comment type="similarity">
    <text evidence="3">Belongs to the gas vesicle GvpF/GvpL family.</text>
</comment>
<sequence>MTGPDVPDRLTRVARELGPDVLADAVVRGRELAVERLAGLVADALVAEVLAGRAAGAAPAPAAAARPEPAAPPEPAPPPVPPPRTDAAPLPGEVLYAFALAPADLPVPADPPGAPHGGRPLELVTDGDLGLLVRRVPRADLEVDPDDLSEGGRLALLARGHDAVVRAAVAAGPVLPLRLGTAVPDETAARRLLAEHAAVAREQLTRIGDAREWGVRLVRPAGGEETADGGSRPDREELTGTAYLARRRQALREREEAARDAARAADRLEQALDPHVRECLHRGAAPASGLLLDLACLVVPDAEEAFLAAVGDLRTELEDDGLALEVSGPWPPYSFAALTAEGHGG</sequence>
<comment type="caution">
    <text evidence="5">The sequence shown here is derived from an EMBL/GenBank/DDBJ whole genome shotgun (WGS) entry which is preliminary data.</text>
</comment>
<dbReference type="PANTHER" id="PTHR36852:SF1">
    <property type="entry name" value="PROTEIN GVPL 2"/>
    <property type="match status" value="1"/>
</dbReference>
<reference evidence="6" key="1">
    <citation type="journal article" date="2019" name="Int. J. Syst. Evol. Microbiol.">
        <title>The Global Catalogue of Microorganisms (GCM) 10K type strain sequencing project: providing services to taxonomists for standard genome sequencing and annotation.</title>
        <authorList>
            <consortium name="The Broad Institute Genomics Platform"/>
            <consortium name="The Broad Institute Genome Sequencing Center for Infectious Disease"/>
            <person name="Wu L."/>
            <person name="Ma J."/>
        </authorList>
    </citation>
    <scope>NUCLEOTIDE SEQUENCE [LARGE SCALE GENOMIC DNA]</scope>
    <source>
        <strain evidence="6">CCUG 62763</strain>
    </source>
</reference>
<keyword evidence="1" id="KW-0304">Gas vesicle</keyword>
<dbReference type="PANTHER" id="PTHR36852">
    <property type="entry name" value="PROTEIN GVPL 2"/>
    <property type="match status" value="1"/>
</dbReference>
<keyword evidence="6" id="KW-1185">Reference proteome</keyword>
<accession>A0ABV9LLF0</accession>
<proteinExistence type="inferred from homology"/>
<protein>
    <submittedName>
        <fullName evidence="5">GvpL/GvpF family gas vesicle protein</fullName>
    </submittedName>
</protein>
<evidence type="ECO:0000313" key="5">
    <source>
        <dbReference type="EMBL" id="MFC4694999.1"/>
    </source>
</evidence>
<dbReference type="EMBL" id="JBHSGR010000019">
    <property type="protein sequence ID" value="MFC4694999.1"/>
    <property type="molecule type" value="Genomic_DNA"/>
</dbReference>
<gene>
    <name evidence="5" type="ORF">ACFO3M_16495</name>
</gene>
<dbReference type="Pfam" id="PF06386">
    <property type="entry name" value="GvpL_GvpF"/>
    <property type="match status" value="1"/>
</dbReference>
<dbReference type="InterPro" id="IPR009430">
    <property type="entry name" value="GvpL/GvpF"/>
</dbReference>
<dbReference type="RefSeq" id="WP_387991071.1">
    <property type="nucleotide sequence ID" value="NZ_JBHSGR010000019.1"/>
</dbReference>